<reference evidence="7 8" key="1">
    <citation type="journal article" date="2012" name="PLoS ONE">
        <title>Sequence and analysis of the genome of the pathogenic yeast Candida orthopsilosis.</title>
        <authorList>
            <person name="Riccombeni A."/>
            <person name="Vidanes G."/>
            <person name="Proux-Wera E."/>
            <person name="Wolfe K.H."/>
            <person name="Butler G."/>
        </authorList>
    </citation>
    <scope>NUCLEOTIDE SEQUENCE [LARGE SCALE GENOMIC DNA]</scope>
    <source>
        <strain evidence="7 8">Co 90-125</strain>
    </source>
</reference>
<dbReference type="GO" id="GO:0016020">
    <property type="term" value="C:membrane"/>
    <property type="evidence" value="ECO:0007669"/>
    <property type="project" value="UniProtKB-SubCell"/>
</dbReference>
<dbReference type="EMBL" id="HE681725">
    <property type="protein sequence ID" value="CCG25032.1"/>
    <property type="molecule type" value="Genomic_DNA"/>
</dbReference>
<protein>
    <submittedName>
        <fullName evidence="7">Uncharacterized protein</fullName>
    </submittedName>
</protein>
<feature type="transmembrane region" description="Helical" evidence="6">
    <location>
        <begin position="220"/>
        <end position="242"/>
    </location>
</feature>
<dbReference type="PANTHER" id="PTHR31465:SF1">
    <property type="entry name" value="PROTEIN RTA1-RELATED"/>
    <property type="match status" value="1"/>
</dbReference>
<dbReference type="AlphaFoldDB" id="H8XA55"/>
<feature type="transmembrane region" description="Helical" evidence="6">
    <location>
        <begin position="254"/>
        <end position="274"/>
    </location>
</feature>
<evidence type="ECO:0000256" key="2">
    <source>
        <dbReference type="ARBA" id="ARBA00009969"/>
    </source>
</evidence>
<proteinExistence type="inferred from homology"/>
<dbReference type="HOGENOM" id="CLU_033465_3_1_1"/>
<feature type="transmembrane region" description="Helical" evidence="6">
    <location>
        <begin position="20"/>
        <end position="45"/>
    </location>
</feature>
<dbReference type="GeneID" id="14542217"/>
<accession>H8XA55</accession>
<sequence>MSEESVKYRFYQYTPKYWVAVHYAVIFFILAIVEAYFVVSIYVKFRGRIRSKKLRRYCNVMIPFFIGILLEVIGFTARAFSCKNPETLMPFVIQSVCILIGPTLILASTYMIFCEFARSLDAESYSKVPLSYLSKVFVTGDIVSLFVQVCGGGLQVVQSESLQKLARVLVILGVIVQLLFFTGFCYVLLRFIMKIRSNPTKVSNTLESSFPNIGNWKHGLMVLGLSCILLMVRSVFRCVEMIEGYNGQLQSGEVYLFTLDTAMVLVTISLHLTFNWTGYFCRVHHFYSSVFDDAELESIVN</sequence>
<dbReference type="Pfam" id="PF04479">
    <property type="entry name" value="RTA1"/>
    <property type="match status" value="1"/>
</dbReference>
<evidence type="ECO:0000256" key="6">
    <source>
        <dbReference type="SAM" id="Phobius"/>
    </source>
</evidence>
<evidence type="ECO:0000256" key="4">
    <source>
        <dbReference type="ARBA" id="ARBA00022989"/>
    </source>
</evidence>
<comment type="similarity">
    <text evidence="2">Belongs to the lipid-translocating exporter (LTE) (TC 9.A.26.1) family.</text>
</comment>
<dbReference type="Proteomes" id="UP000005018">
    <property type="component" value="Chromosome 7"/>
</dbReference>
<dbReference type="PANTHER" id="PTHR31465">
    <property type="entry name" value="PROTEIN RTA1-RELATED"/>
    <property type="match status" value="1"/>
</dbReference>
<comment type="subcellular location">
    <subcellularLocation>
        <location evidence="1">Membrane</location>
        <topology evidence="1">Multi-pass membrane protein</topology>
    </subcellularLocation>
</comment>
<name>H8XA55_CANO9</name>
<keyword evidence="4 6" id="KW-1133">Transmembrane helix</keyword>
<dbReference type="OrthoDB" id="3358017at2759"/>
<evidence type="ECO:0000256" key="3">
    <source>
        <dbReference type="ARBA" id="ARBA00022692"/>
    </source>
</evidence>
<dbReference type="InterPro" id="IPR007568">
    <property type="entry name" value="RTA1"/>
</dbReference>
<dbReference type="KEGG" id="cot:CORT_0G03560"/>
<evidence type="ECO:0000256" key="1">
    <source>
        <dbReference type="ARBA" id="ARBA00004141"/>
    </source>
</evidence>
<feature type="transmembrane region" description="Helical" evidence="6">
    <location>
        <begin position="57"/>
        <end position="80"/>
    </location>
</feature>
<dbReference type="eggNOG" id="ENOG502QURG">
    <property type="taxonomic scope" value="Eukaryota"/>
</dbReference>
<evidence type="ECO:0000256" key="5">
    <source>
        <dbReference type="ARBA" id="ARBA00023136"/>
    </source>
</evidence>
<feature type="transmembrane region" description="Helical" evidence="6">
    <location>
        <begin position="133"/>
        <end position="156"/>
    </location>
</feature>
<keyword evidence="5 6" id="KW-0472">Membrane</keyword>
<evidence type="ECO:0000313" key="7">
    <source>
        <dbReference type="EMBL" id="CCG25032.1"/>
    </source>
</evidence>
<organism evidence="7 8">
    <name type="scientific">Candida orthopsilosis (strain 90-125)</name>
    <name type="common">Yeast</name>
    <dbReference type="NCBI Taxonomy" id="1136231"/>
    <lineage>
        <taxon>Eukaryota</taxon>
        <taxon>Fungi</taxon>
        <taxon>Dikarya</taxon>
        <taxon>Ascomycota</taxon>
        <taxon>Saccharomycotina</taxon>
        <taxon>Pichiomycetes</taxon>
        <taxon>Debaryomycetaceae</taxon>
        <taxon>Candida/Lodderomyces clade</taxon>
        <taxon>Candida</taxon>
    </lineage>
</organism>
<keyword evidence="8" id="KW-1185">Reference proteome</keyword>
<feature type="transmembrane region" description="Helical" evidence="6">
    <location>
        <begin position="168"/>
        <end position="189"/>
    </location>
</feature>
<dbReference type="RefSeq" id="XP_003871157.1">
    <property type="nucleotide sequence ID" value="XM_003871108.1"/>
</dbReference>
<keyword evidence="3 6" id="KW-0812">Transmembrane</keyword>
<evidence type="ECO:0000313" key="8">
    <source>
        <dbReference type="Proteomes" id="UP000005018"/>
    </source>
</evidence>
<gene>
    <name evidence="7" type="ORF">CORT_0G03560</name>
</gene>
<feature type="transmembrane region" description="Helical" evidence="6">
    <location>
        <begin position="92"/>
        <end position="113"/>
    </location>
</feature>